<name>A0A401THK9_CHIPU</name>
<feature type="non-terminal residue" evidence="2">
    <location>
        <position position="84"/>
    </location>
</feature>
<protein>
    <submittedName>
        <fullName evidence="2">Uncharacterized protein</fullName>
    </submittedName>
</protein>
<organism evidence="2 3">
    <name type="scientific">Chiloscyllium punctatum</name>
    <name type="common">Brownbanded bambooshark</name>
    <name type="synonym">Hemiscyllium punctatum</name>
    <dbReference type="NCBI Taxonomy" id="137246"/>
    <lineage>
        <taxon>Eukaryota</taxon>
        <taxon>Metazoa</taxon>
        <taxon>Chordata</taxon>
        <taxon>Craniata</taxon>
        <taxon>Vertebrata</taxon>
        <taxon>Chondrichthyes</taxon>
        <taxon>Elasmobranchii</taxon>
        <taxon>Galeomorphii</taxon>
        <taxon>Galeoidea</taxon>
        <taxon>Orectolobiformes</taxon>
        <taxon>Hemiscylliidae</taxon>
        <taxon>Chiloscyllium</taxon>
    </lineage>
</organism>
<evidence type="ECO:0000313" key="3">
    <source>
        <dbReference type="Proteomes" id="UP000287033"/>
    </source>
</evidence>
<dbReference type="EMBL" id="BEZZ01079336">
    <property type="protein sequence ID" value="GCC42103.1"/>
    <property type="molecule type" value="Genomic_DNA"/>
</dbReference>
<evidence type="ECO:0000256" key="1">
    <source>
        <dbReference type="SAM" id="MobiDB-lite"/>
    </source>
</evidence>
<dbReference type="Proteomes" id="UP000287033">
    <property type="component" value="Unassembled WGS sequence"/>
</dbReference>
<feature type="region of interest" description="Disordered" evidence="1">
    <location>
        <begin position="39"/>
        <end position="63"/>
    </location>
</feature>
<reference evidence="2 3" key="1">
    <citation type="journal article" date="2018" name="Nat. Ecol. Evol.">
        <title>Shark genomes provide insights into elasmobranch evolution and the origin of vertebrates.</title>
        <authorList>
            <person name="Hara Y"/>
            <person name="Yamaguchi K"/>
            <person name="Onimaru K"/>
            <person name="Kadota M"/>
            <person name="Koyanagi M"/>
            <person name="Keeley SD"/>
            <person name="Tatsumi K"/>
            <person name="Tanaka K"/>
            <person name="Motone F"/>
            <person name="Kageyama Y"/>
            <person name="Nozu R"/>
            <person name="Adachi N"/>
            <person name="Nishimura O"/>
            <person name="Nakagawa R"/>
            <person name="Tanegashima C"/>
            <person name="Kiyatake I"/>
            <person name="Matsumoto R"/>
            <person name="Murakumo K"/>
            <person name="Nishida K"/>
            <person name="Terakita A"/>
            <person name="Kuratani S"/>
            <person name="Sato K"/>
            <person name="Hyodo S Kuraku.S."/>
        </authorList>
    </citation>
    <scope>NUCLEOTIDE SEQUENCE [LARGE SCALE GENOMIC DNA]</scope>
</reference>
<keyword evidence="3" id="KW-1185">Reference proteome</keyword>
<proteinExistence type="predicted"/>
<evidence type="ECO:0000313" key="2">
    <source>
        <dbReference type="EMBL" id="GCC42103.1"/>
    </source>
</evidence>
<accession>A0A401THK9</accession>
<sequence length="84" mass="9365">MGVDLPSILDVKNTPYLQNRSCVRNHSAAKRLKHAHYGPVRGYAQSPPKQNGWLSGRRIGKEKDGSGGEVDFFFERRLTAAVPE</sequence>
<dbReference type="AlphaFoldDB" id="A0A401THK9"/>
<comment type="caution">
    <text evidence="2">The sequence shown here is derived from an EMBL/GenBank/DDBJ whole genome shotgun (WGS) entry which is preliminary data.</text>
</comment>
<gene>
    <name evidence="2" type="ORF">chiPu_0026438</name>
</gene>